<sequence>MWPCLGTHPKPRFHTLQSSERKSITHSASLPICIVIKGDSTQQHDVRAGLGRAGRGAVLLPIINTELQGLPSELTRWASLVAQWLRMHLPMQGTRVQALVWEDPTCHGATKPVHHNY</sequence>
<accession>A0AB34H945</accession>
<proteinExistence type="predicted"/>
<evidence type="ECO:0000313" key="2">
    <source>
        <dbReference type="Proteomes" id="UP001159641"/>
    </source>
</evidence>
<dbReference type="EMBL" id="JAIQCJ010001822">
    <property type="protein sequence ID" value="KAJ8787189.1"/>
    <property type="molecule type" value="Genomic_DNA"/>
</dbReference>
<comment type="caution">
    <text evidence="1">The sequence shown here is derived from an EMBL/GenBank/DDBJ whole genome shotgun (WGS) entry which is preliminary data.</text>
</comment>
<reference evidence="1 2" key="1">
    <citation type="submission" date="2022-11" db="EMBL/GenBank/DDBJ databases">
        <title>Whole genome sequence of Eschrichtius robustus ER-17-0199.</title>
        <authorList>
            <person name="Bruniche-Olsen A."/>
            <person name="Black A.N."/>
            <person name="Fields C.J."/>
            <person name="Walden K."/>
            <person name="Dewoody J.A."/>
        </authorList>
    </citation>
    <scope>NUCLEOTIDE SEQUENCE [LARGE SCALE GENOMIC DNA]</scope>
    <source>
        <strain evidence="1">ER-17-0199</strain>
        <tissue evidence="1">Blubber</tissue>
    </source>
</reference>
<dbReference type="Proteomes" id="UP001159641">
    <property type="component" value="Unassembled WGS sequence"/>
</dbReference>
<organism evidence="1 2">
    <name type="scientific">Eschrichtius robustus</name>
    <name type="common">California gray whale</name>
    <name type="synonym">Eschrichtius gibbosus</name>
    <dbReference type="NCBI Taxonomy" id="9764"/>
    <lineage>
        <taxon>Eukaryota</taxon>
        <taxon>Metazoa</taxon>
        <taxon>Chordata</taxon>
        <taxon>Craniata</taxon>
        <taxon>Vertebrata</taxon>
        <taxon>Euteleostomi</taxon>
        <taxon>Mammalia</taxon>
        <taxon>Eutheria</taxon>
        <taxon>Laurasiatheria</taxon>
        <taxon>Artiodactyla</taxon>
        <taxon>Whippomorpha</taxon>
        <taxon>Cetacea</taxon>
        <taxon>Mysticeti</taxon>
        <taxon>Eschrichtiidae</taxon>
        <taxon>Eschrichtius</taxon>
    </lineage>
</organism>
<gene>
    <name evidence="1" type="ORF">J1605_005775</name>
</gene>
<protein>
    <submittedName>
        <fullName evidence="1">Uncharacterized protein</fullName>
    </submittedName>
</protein>
<evidence type="ECO:0000313" key="1">
    <source>
        <dbReference type="EMBL" id="KAJ8787189.1"/>
    </source>
</evidence>
<name>A0AB34H945_ESCRO</name>
<keyword evidence="2" id="KW-1185">Reference proteome</keyword>
<dbReference type="AlphaFoldDB" id="A0AB34H945"/>